<dbReference type="EMBL" id="NJHN03000107">
    <property type="protein sequence ID" value="KAH9414592.1"/>
    <property type="molecule type" value="Genomic_DNA"/>
</dbReference>
<reference evidence="2 3" key="1">
    <citation type="journal article" date="2018" name="J. Allergy Clin. Immunol.">
        <title>High-quality assembly of Dermatophagoides pteronyssinus genome and transcriptome reveals a wide range of novel allergens.</title>
        <authorList>
            <person name="Liu X.Y."/>
            <person name="Yang K.Y."/>
            <person name="Wang M.Q."/>
            <person name="Kwok J.S."/>
            <person name="Zeng X."/>
            <person name="Yang Z."/>
            <person name="Xiao X.J."/>
            <person name="Lau C.P."/>
            <person name="Li Y."/>
            <person name="Huang Z.M."/>
            <person name="Ba J.G."/>
            <person name="Yim A.K."/>
            <person name="Ouyang C.Y."/>
            <person name="Ngai S.M."/>
            <person name="Chan T.F."/>
            <person name="Leung E.L."/>
            <person name="Liu L."/>
            <person name="Liu Z.G."/>
            <person name="Tsui S.K."/>
        </authorList>
    </citation>
    <scope>NUCLEOTIDE SEQUENCE [LARGE SCALE GENOMIC DNA]</scope>
    <source>
        <strain evidence="2">Derp</strain>
    </source>
</reference>
<comment type="caution">
    <text evidence="2">The sequence shown here is derived from an EMBL/GenBank/DDBJ whole genome shotgun (WGS) entry which is preliminary data.</text>
</comment>
<name>A0ABQ8IWB1_DERPT</name>
<feature type="region of interest" description="Disordered" evidence="1">
    <location>
        <begin position="1"/>
        <end position="120"/>
    </location>
</feature>
<feature type="region of interest" description="Disordered" evidence="1">
    <location>
        <begin position="176"/>
        <end position="203"/>
    </location>
</feature>
<gene>
    <name evidence="2" type="ORF">DERP_008788</name>
</gene>
<feature type="compositionally biased region" description="Low complexity" evidence="1">
    <location>
        <begin position="84"/>
        <end position="120"/>
    </location>
</feature>
<evidence type="ECO:0000313" key="3">
    <source>
        <dbReference type="Proteomes" id="UP000887458"/>
    </source>
</evidence>
<keyword evidence="3" id="KW-1185">Reference proteome</keyword>
<dbReference type="InterPro" id="IPR027397">
    <property type="entry name" value="Catenin-bd_sf"/>
</dbReference>
<evidence type="ECO:0000313" key="2">
    <source>
        <dbReference type="EMBL" id="KAH9414592.1"/>
    </source>
</evidence>
<feature type="compositionally biased region" description="Low complexity" evidence="1">
    <location>
        <begin position="59"/>
        <end position="74"/>
    </location>
</feature>
<sequence length="203" mass="21055">MPVGNQSAEDLASSDEIKVFKFEGEDEKRASADLTDLKSSLITESDQEKNSFTRSNRKSSTTASSSSPSSTSVINGGGGGGDGSTTSSSSSSSSIKQSTKTSPTATVSTSSLPSTTSLSATSSTILNDSINNRIITNGGGLLQSPSSSPINRATEFGGKFEPTTLHQYSPFGYPPFGNTHSPYHPHNGTTLGQMNLTNATENK</sequence>
<organism evidence="2 3">
    <name type="scientific">Dermatophagoides pteronyssinus</name>
    <name type="common">European house dust mite</name>
    <dbReference type="NCBI Taxonomy" id="6956"/>
    <lineage>
        <taxon>Eukaryota</taxon>
        <taxon>Metazoa</taxon>
        <taxon>Ecdysozoa</taxon>
        <taxon>Arthropoda</taxon>
        <taxon>Chelicerata</taxon>
        <taxon>Arachnida</taxon>
        <taxon>Acari</taxon>
        <taxon>Acariformes</taxon>
        <taxon>Sarcoptiformes</taxon>
        <taxon>Astigmata</taxon>
        <taxon>Psoroptidia</taxon>
        <taxon>Analgoidea</taxon>
        <taxon>Pyroglyphidae</taxon>
        <taxon>Dermatophagoidinae</taxon>
        <taxon>Dermatophagoides</taxon>
    </lineage>
</organism>
<reference evidence="2 3" key="2">
    <citation type="journal article" date="2022" name="Mol. Biol. Evol.">
        <title>Comparative Genomics Reveals Insights into the Divergent Evolution of Astigmatic Mites and Household Pest Adaptations.</title>
        <authorList>
            <person name="Xiong Q."/>
            <person name="Wan A.T."/>
            <person name="Liu X."/>
            <person name="Fung C.S."/>
            <person name="Xiao X."/>
            <person name="Malainual N."/>
            <person name="Hou J."/>
            <person name="Wang L."/>
            <person name="Wang M."/>
            <person name="Yang K.Y."/>
            <person name="Cui Y."/>
            <person name="Leung E.L."/>
            <person name="Nong W."/>
            <person name="Shin S.K."/>
            <person name="Au S.W."/>
            <person name="Jeong K.Y."/>
            <person name="Chew F.T."/>
            <person name="Hui J.H."/>
            <person name="Leung T.F."/>
            <person name="Tungtrongchitr A."/>
            <person name="Zhong N."/>
            <person name="Liu Z."/>
            <person name="Tsui S.K."/>
        </authorList>
    </citation>
    <scope>NUCLEOTIDE SEQUENCE [LARGE SCALE GENOMIC DNA]</scope>
    <source>
        <strain evidence="2">Derp</strain>
    </source>
</reference>
<evidence type="ECO:0000256" key="1">
    <source>
        <dbReference type="SAM" id="MobiDB-lite"/>
    </source>
</evidence>
<feature type="compositionally biased region" description="Basic and acidic residues" evidence="1">
    <location>
        <begin position="15"/>
        <end position="31"/>
    </location>
</feature>
<dbReference type="Gene3D" id="4.10.900.10">
    <property type="entry name" value="TCF3-CBD (Catenin binding domain)"/>
    <property type="match status" value="1"/>
</dbReference>
<proteinExistence type="predicted"/>
<feature type="compositionally biased region" description="Polar residues" evidence="1">
    <location>
        <begin position="187"/>
        <end position="203"/>
    </location>
</feature>
<accession>A0ABQ8IWB1</accession>
<protein>
    <submittedName>
        <fullName evidence="2">Uncharacterized protein</fullName>
    </submittedName>
</protein>
<dbReference type="Proteomes" id="UP000887458">
    <property type="component" value="Unassembled WGS sequence"/>
</dbReference>